<organism evidence="5 6">
    <name type="scientific">Stylophora pistillata</name>
    <name type="common">Smooth cauliflower coral</name>
    <dbReference type="NCBI Taxonomy" id="50429"/>
    <lineage>
        <taxon>Eukaryota</taxon>
        <taxon>Metazoa</taxon>
        <taxon>Cnidaria</taxon>
        <taxon>Anthozoa</taxon>
        <taxon>Hexacorallia</taxon>
        <taxon>Scleractinia</taxon>
        <taxon>Astrocoeniina</taxon>
        <taxon>Pocilloporidae</taxon>
        <taxon>Stylophora</taxon>
    </lineage>
</organism>
<dbReference type="OrthoDB" id="348201at2759"/>
<gene>
    <name evidence="5" type="primary">RPAP1</name>
    <name evidence="5" type="ORF">AWC38_SpisGene15280</name>
</gene>
<keyword evidence="6" id="KW-1185">Reference proteome</keyword>
<dbReference type="Pfam" id="PF08620">
    <property type="entry name" value="RPAP1_C"/>
    <property type="match status" value="1"/>
</dbReference>
<feature type="domain" description="RPAP1 C-terminal" evidence="3">
    <location>
        <begin position="384"/>
        <end position="448"/>
    </location>
</feature>
<sequence>MFSRPGAKDTEDDLLRLQEKFVTGRLNPAAAVFRSNTREESRPPGEKRDAPCAVQVTRDIVTLEGLPAVQPSSRLDSEFPPKKKSRFKTRHQETFKNKRQDDEEEMDCEALLDALCIEYPKEKDIGNRSIAIPRVSERGFPMVLHRGNINEQNVSSKETGSQGRRSLFAQQFAASDAVTFGVPKHQKDNSQKKIEEVKVTQADSGQVKYSKSSLISGEGLTQSAEKKTLQDKAVDQIHKENVAKLEAMTHEEIMEEQTRIKSALDPNLVAFLTSRHKKTRVEAMDTTSKEEKQAGHQNTNISTEENISHVGKHVHFSENSEMIKEENGQNIVSVHDKQSSEVKKIGDVEVSSKWLHMDTVEYEKLEWIKDCPPPNALESKEGNQARFDFNGCLVSKMDNVPVYLGLHHHGKDPSSPGYTLEELCILARSSFLQQRVLALQVLAKIIREYQMGAFQGHLDGDVLSVLLDAGTLFLLRWSLDDSTDAVMAAAIQGLAAILIVPSDKDLANKMFGFPRGQELPALCPVRERKEHNKQVRKDEQEDEKNLTDAELLKQDVVKGLIQMSLLPRIRYVLEVCHPSVVAVHNILDILTRISQHSTHAANEVLRCPRLMETIFTNFLPLSWRMSELETGAVYGIPSSDAMRLVRTVCCAGRHMAATLYENLCLLSGAFAGLAAFYSELHDQVSHSPVETLQQLEQLASTVLHPLIEHHVVDWCFTQISSRSAYTKTKRSKLCRKAIPSLPDLGSIELVNRGTELAESHRPELIAFTSCTIELMYHVTKLHRGITHKFSAVLSKKAVLEYLKLVVESQRTFHYNSHFWSDRNVYHLGGGRTGFDLQETKLPTYWNTPFSKICLGMKIGHQLRFIVINRHANSLYSLIADGKYRATALGRNTWKTLIGLQASFQPNCNKGFNAVGDNHLHSKARIGITANQQNDCSSCDSRIGLGTGGLFDDSNTCGNQASHWRDNGNKHIKVMGYILVQ</sequence>
<dbReference type="PANTHER" id="PTHR21483:SF18">
    <property type="entry name" value="RNA POLYMERASE II-ASSOCIATED PROTEIN 1"/>
    <property type="match status" value="1"/>
</dbReference>
<dbReference type="PANTHER" id="PTHR21483">
    <property type="entry name" value="RNA POLYMERASE II-ASSOCIATED PROTEIN 1"/>
    <property type="match status" value="1"/>
</dbReference>
<feature type="compositionally biased region" description="Basic and acidic residues" evidence="2">
    <location>
        <begin position="90"/>
        <end position="101"/>
    </location>
</feature>
<evidence type="ECO:0000259" key="3">
    <source>
        <dbReference type="Pfam" id="PF08620"/>
    </source>
</evidence>
<feature type="region of interest" description="Disordered" evidence="2">
    <location>
        <begin position="71"/>
        <end position="101"/>
    </location>
</feature>
<evidence type="ECO:0000256" key="2">
    <source>
        <dbReference type="SAM" id="MobiDB-lite"/>
    </source>
</evidence>
<evidence type="ECO:0000313" key="5">
    <source>
        <dbReference type="EMBL" id="PFX20271.1"/>
    </source>
</evidence>
<dbReference type="STRING" id="50429.A0A2B4RRP3"/>
<comment type="caution">
    <text evidence="5">The sequence shown here is derived from an EMBL/GenBank/DDBJ whole genome shotgun (WGS) entry which is preliminary data.</text>
</comment>
<feature type="domain" description="RPAP1 N-terminal" evidence="4">
    <location>
        <begin position="236"/>
        <end position="279"/>
    </location>
</feature>
<dbReference type="InterPro" id="IPR039913">
    <property type="entry name" value="RPAP1/Rba50"/>
</dbReference>
<dbReference type="InterPro" id="IPR013929">
    <property type="entry name" value="RPAP1_C"/>
</dbReference>
<dbReference type="Pfam" id="PF08621">
    <property type="entry name" value="RPAP1_N"/>
    <property type="match status" value="1"/>
</dbReference>
<proteinExistence type="inferred from homology"/>
<dbReference type="EMBL" id="LSMT01000324">
    <property type="protein sequence ID" value="PFX20271.1"/>
    <property type="molecule type" value="Genomic_DNA"/>
</dbReference>
<evidence type="ECO:0000313" key="6">
    <source>
        <dbReference type="Proteomes" id="UP000225706"/>
    </source>
</evidence>
<evidence type="ECO:0000256" key="1">
    <source>
        <dbReference type="ARBA" id="ARBA00009953"/>
    </source>
</evidence>
<accession>A0A2B4RRP3</accession>
<dbReference type="Proteomes" id="UP000225706">
    <property type="component" value="Unassembled WGS sequence"/>
</dbReference>
<dbReference type="AlphaFoldDB" id="A0A2B4RRP3"/>
<reference evidence="6" key="1">
    <citation type="journal article" date="2017" name="bioRxiv">
        <title>Comparative analysis of the genomes of Stylophora pistillata and Acropora digitifera provides evidence for extensive differences between species of corals.</title>
        <authorList>
            <person name="Voolstra C.R."/>
            <person name="Li Y."/>
            <person name="Liew Y.J."/>
            <person name="Baumgarten S."/>
            <person name="Zoccola D."/>
            <person name="Flot J.-F."/>
            <person name="Tambutte S."/>
            <person name="Allemand D."/>
            <person name="Aranda M."/>
        </authorList>
    </citation>
    <scope>NUCLEOTIDE SEQUENCE [LARGE SCALE GENOMIC DNA]</scope>
</reference>
<name>A0A2B4RRP3_STYPI</name>
<protein>
    <submittedName>
        <fullName evidence="5">RNA polymerase II-associated protein 1</fullName>
    </submittedName>
</protein>
<comment type="similarity">
    <text evidence="1">Belongs to the RPAP1 family.</text>
</comment>
<feature type="compositionally biased region" description="Basic and acidic residues" evidence="2">
    <location>
        <begin position="36"/>
        <end position="50"/>
    </location>
</feature>
<dbReference type="GO" id="GO:0006366">
    <property type="term" value="P:transcription by RNA polymerase II"/>
    <property type="evidence" value="ECO:0007669"/>
    <property type="project" value="InterPro"/>
</dbReference>
<feature type="region of interest" description="Disordered" evidence="2">
    <location>
        <begin position="32"/>
        <end position="51"/>
    </location>
</feature>
<dbReference type="InterPro" id="IPR013930">
    <property type="entry name" value="RPAP1_N"/>
</dbReference>
<evidence type="ECO:0000259" key="4">
    <source>
        <dbReference type="Pfam" id="PF08621"/>
    </source>
</evidence>